<dbReference type="RefSeq" id="XP_005643545.1">
    <property type="nucleotide sequence ID" value="XM_005643488.1"/>
</dbReference>
<evidence type="ECO:0008006" key="6">
    <source>
        <dbReference type="Google" id="ProtNLM"/>
    </source>
</evidence>
<feature type="transmembrane region" description="Helical" evidence="2">
    <location>
        <begin position="295"/>
        <end position="316"/>
    </location>
</feature>
<dbReference type="GO" id="GO:0005385">
    <property type="term" value="F:zinc ion transmembrane transporter activity"/>
    <property type="evidence" value="ECO:0007669"/>
    <property type="project" value="TreeGrafter"/>
</dbReference>
<dbReference type="eggNOG" id="KOG2474">
    <property type="taxonomic scope" value="Eukaryota"/>
</dbReference>
<evidence type="ECO:0000256" key="1">
    <source>
        <dbReference type="SAM" id="MobiDB-lite"/>
    </source>
</evidence>
<comment type="caution">
    <text evidence="4">The sequence shown here is derived from an EMBL/GenBank/DDBJ whole genome shotgun (WGS) entry which is preliminary data.</text>
</comment>
<feature type="transmembrane region" description="Helical" evidence="2">
    <location>
        <begin position="105"/>
        <end position="129"/>
    </location>
</feature>
<sequence>MRHVALLLILVLVAVCSSQTVQDDVLKVNGSLSPALLETGGRHRSLQDTHDSFKQEDPTTKHAAESKDATSSLKLLNKGWQEETPSGHLGHTSEDLEGQDQYVSAYAVLGLTTLMAAASGLGAVPFFFVGTLSARWSALANAVACGVMLAASFDLVHEGEPYGPGLVIIGVMLGSLFIWSIQRWLDQFEDVKFESLRGASARKVLLVVGIMAAHALGEGSGVGVSFCGRRGWSQGILVTSAIGLHNVPEGLATATVLVARGIPASRALWWTLATSLPQPLLALPSFVFVDAFSSLLPLALGFAAGCMVWMVFAELLPDALADAPHAQVLVFSDWLNISAMACL</sequence>
<accession>I0YKT2</accession>
<dbReference type="EMBL" id="AGSI01000021">
    <property type="protein sequence ID" value="EIE19001.1"/>
    <property type="molecule type" value="Genomic_DNA"/>
</dbReference>
<feature type="compositionally biased region" description="Basic and acidic residues" evidence="1">
    <location>
        <begin position="45"/>
        <end position="68"/>
    </location>
</feature>
<dbReference type="AlphaFoldDB" id="I0YKT2"/>
<proteinExistence type="predicted"/>
<keyword evidence="5" id="KW-1185">Reference proteome</keyword>
<dbReference type="KEGG" id="csl:COCSUDRAFT_31546"/>
<evidence type="ECO:0000313" key="5">
    <source>
        <dbReference type="Proteomes" id="UP000007264"/>
    </source>
</evidence>
<protein>
    <recommendedName>
        <fullName evidence="6">Zinc/iron permease</fullName>
    </recommendedName>
</protein>
<keyword evidence="2" id="KW-0472">Membrane</keyword>
<dbReference type="GO" id="GO:0016020">
    <property type="term" value="C:membrane"/>
    <property type="evidence" value="ECO:0007669"/>
    <property type="project" value="TreeGrafter"/>
</dbReference>
<organism evidence="4 5">
    <name type="scientific">Coccomyxa subellipsoidea (strain C-169)</name>
    <name type="common">Green microalga</name>
    <dbReference type="NCBI Taxonomy" id="574566"/>
    <lineage>
        <taxon>Eukaryota</taxon>
        <taxon>Viridiplantae</taxon>
        <taxon>Chlorophyta</taxon>
        <taxon>core chlorophytes</taxon>
        <taxon>Trebouxiophyceae</taxon>
        <taxon>Trebouxiophyceae incertae sedis</taxon>
        <taxon>Coccomyxaceae</taxon>
        <taxon>Coccomyxa</taxon>
        <taxon>Coccomyxa subellipsoidea</taxon>
    </lineage>
</organism>
<feature type="region of interest" description="Disordered" evidence="1">
    <location>
        <begin position="39"/>
        <end position="69"/>
    </location>
</feature>
<keyword evidence="3" id="KW-0732">Signal</keyword>
<feature type="transmembrane region" description="Helical" evidence="2">
    <location>
        <begin position="267"/>
        <end position="289"/>
    </location>
</feature>
<name>I0YKT2_COCSC</name>
<feature type="transmembrane region" description="Helical" evidence="2">
    <location>
        <begin position="136"/>
        <end position="156"/>
    </location>
</feature>
<dbReference type="GeneID" id="17036951"/>
<keyword evidence="2" id="KW-0812">Transmembrane</keyword>
<evidence type="ECO:0000313" key="4">
    <source>
        <dbReference type="EMBL" id="EIE19001.1"/>
    </source>
</evidence>
<feature type="transmembrane region" description="Helical" evidence="2">
    <location>
        <begin position="162"/>
        <end position="181"/>
    </location>
</feature>
<dbReference type="PANTHER" id="PTHR11040">
    <property type="entry name" value="ZINC/IRON TRANSPORTER"/>
    <property type="match status" value="1"/>
</dbReference>
<keyword evidence="2" id="KW-1133">Transmembrane helix</keyword>
<evidence type="ECO:0000256" key="2">
    <source>
        <dbReference type="SAM" id="Phobius"/>
    </source>
</evidence>
<feature type="signal peptide" evidence="3">
    <location>
        <begin position="1"/>
        <end position="18"/>
    </location>
</feature>
<dbReference type="PANTHER" id="PTHR11040:SF70">
    <property type="entry name" value="OS05G0316100 PROTEIN"/>
    <property type="match status" value="1"/>
</dbReference>
<reference evidence="4 5" key="1">
    <citation type="journal article" date="2012" name="Genome Biol.">
        <title>The genome of the polar eukaryotic microalga coccomyxa subellipsoidea reveals traits of cold adaptation.</title>
        <authorList>
            <person name="Blanc G."/>
            <person name="Agarkova I."/>
            <person name="Grimwood J."/>
            <person name="Kuo A."/>
            <person name="Brueggeman A."/>
            <person name="Dunigan D."/>
            <person name="Gurnon J."/>
            <person name="Ladunga I."/>
            <person name="Lindquist E."/>
            <person name="Lucas S."/>
            <person name="Pangilinan J."/>
            <person name="Proschold T."/>
            <person name="Salamov A."/>
            <person name="Schmutz J."/>
            <person name="Weeks D."/>
            <person name="Yamada T."/>
            <person name="Claverie J.M."/>
            <person name="Grigoriev I."/>
            <person name="Van Etten J."/>
            <person name="Lomsadze A."/>
            <person name="Borodovsky M."/>
        </authorList>
    </citation>
    <scope>NUCLEOTIDE SEQUENCE [LARGE SCALE GENOMIC DNA]</scope>
    <source>
        <strain evidence="4 5">C-169</strain>
    </source>
</reference>
<feature type="chain" id="PRO_5003637080" description="Zinc/iron permease" evidence="3">
    <location>
        <begin position="19"/>
        <end position="343"/>
    </location>
</feature>
<gene>
    <name evidence="4" type="ORF">COCSUDRAFT_31546</name>
</gene>
<dbReference type="STRING" id="574566.I0YKT2"/>
<dbReference type="Proteomes" id="UP000007264">
    <property type="component" value="Unassembled WGS sequence"/>
</dbReference>
<dbReference type="OrthoDB" id="262547at2759"/>
<evidence type="ECO:0000256" key="3">
    <source>
        <dbReference type="SAM" id="SignalP"/>
    </source>
</evidence>